<organism evidence="1 2">
    <name type="scientific">Paenibacillus vulneris</name>
    <dbReference type="NCBI Taxonomy" id="1133364"/>
    <lineage>
        <taxon>Bacteria</taxon>
        <taxon>Bacillati</taxon>
        <taxon>Bacillota</taxon>
        <taxon>Bacilli</taxon>
        <taxon>Bacillales</taxon>
        <taxon>Paenibacillaceae</taxon>
        <taxon>Paenibacillus</taxon>
    </lineage>
</organism>
<dbReference type="RefSeq" id="WP_079908646.1">
    <property type="nucleotide sequence ID" value="NZ_BAABJG010000027.1"/>
</dbReference>
<dbReference type="SUPFAM" id="SSF140663">
    <property type="entry name" value="TTHA0068-like"/>
    <property type="match status" value="1"/>
</dbReference>
<keyword evidence="2" id="KW-1185">Reference proteome</keyword>
<dbReference type="InterPro" id="IPR005500">
    <property type="entry name" value="DUF309"/>
</dbReference>
<name>A0ABW3UDT9_9BACL</name>
<accession>A0ABW3UDT9</accession>
<evidence type="ECO:0000313" key="2">
    <source>
        <dbReference type="Proteomes" id="UP001597180"/>
    </source>
</evidence>
<comment type="caution">
    <text evidence="1">The sequence shown here is derived from an EMBL/GenBank/DDBJ whole genome shotgun (WGS) entry which is preliminary data.</text>
</comment>
<dbReference type="Gene3D" id="1.10.3450.10">
    <property type="entry name" value="TTHA0068-like"/>
    <property type="match status" value="1"/>
</dbReference>
<dbReference type="EMBL" id="JBHTLU010000007">
    <property type="protein sequence ID" value="MFD1219078.1"/>
    <property type="molecule type" value="Genomic_DNA"/>
</dbReference>
<dbReference type="InterPro" id="IPR023203">
    <property type="entry name" value="TTHA0068_sf"/>
</dbReference>
<dbReference type="Pfam" id="PF03745">
    <property type="entry name" value="DUF309"/>
    <property type="match status" value="1"/>
</dbReference>
<sequence length="142" mass="16691">MQASYDRLYVEFIYYFNRTRDYFECHEVMEELWMEEGRAPLYQGLLQVAVGLYHHRNGNLSGAVKLFTAALEKLEPRQAEGPGIDLPKLVADSKLYLHRLERIEEEPFLFYDLDIHISDPVLNRLVEELCENPPKPHEDGHE</sequence>
<protein>
    <submittedName>
        <fullName evidence="1">DUF309 domain-containing protein</fullName>
    </submittedName>
</protein>
<dbReference type="PANTHER" id="PTHR34796:SF1">
    <property type="entry name" value="EXPRESSED PROTEIN"/>
    <property type="match status" value="1"/>
</dbReference>
<dbReference type="PANTHER" id="PTHR34796">
    <property type="entry name" value="EXPRESSED PROTEIN"/>
    <property type="match status" value="1"/>
</dbReference>
<gene>
    <name evidence="1" type="ORF">ACFQ4B_03000</name>
</gene>
<dbReference type="Proteomes" id="UP001597180">
    <property type="component" value="Unassembled WGS sequence"/>
</dbReference>
<proteinExistence type="predicted"/>
<reference evidence="2" key="1">
    <citation type="journal article" date="2019" name="Int. J. Syst. Evol. Microbiol.">
        <title>The Global Catalogue of Microorganisms (GCM) 10K type strain sequencing project: providing services to taxonomists for standard genome sequencing and annotation.</title>
        <authorList>
            <consortium name="The Broad Institute Genomics Platform"/>
            <consortium name="The Broad Institute Genome Sequencing Center for Infectious Disease"/>
            <person name="Wu L."/>
            <person name="Ma J."/>
        </authorList>
    </citation>
    <scope>NUCLEOTIDE SEQUENCE [LARGE SCALE GENOMIC DNA]</scope>
    <source>
        <strain evidence="2">CCUG 53270</strain>
    </source>
</reference>
<evidence type="ECO:0000313" key="1">
    <source>
        <dbReference type="EMBL" id="MFD1219078.1"/>
    </source>
</evidence>